<protein>
    <recommendedName>
        <fullName evidence="4">Conjugal transfer entry exclusion protein TraS</fullName>
    </recommendedName>
</protein>
<evidence type="ECO:0000313" key="3">
    <source>
        <dbReference type="Proteomes" id="UP000275321"/>
    </source>
</evidence>
<organism evidence="2 3">
    <name type="scientific">Enterobacter cloacae</name>
    <dbReference type="NCBI Taxonomy" id="550"/>
    <lineage>
        <taxon>Bacteria</taxon>
        <taxon>Pseudomonadati</taxon>
        <taxon>Pseudomonadota</taxon>
        <taxon>Gammaproteobacteria</taxon>
        <taxon>Enterobacterales</taxon>
        <taxon>Enterobacteriaceae</taxon>
        <taxon>Enterobacter</taxon>
        <taxon>Enterobacter cloacae complex</taxon>
    </lineage>
</organism>
<feature type="transmembrane region" description="Helical" evidence="1">
    <location>
        <begin position="36"/>
        <end position="57"/>
    </location>
</feature>
<proteinExistence type="predicted"/>
<dbReference type="Proteomes" id="UP000275321">
    <property type="component" value="Unassembled WGS sequence"/>
</dbReference>
<dbReference type="AlphaFoldDB" id="A0A427KFJ8"/>
<feature type="transmembrane region" description="Helical" evidence="1">
    <location>
        <begin position="109"/>
        <end position="126"/>
    </location>
</feature>
<feature type="transmembrane region" description="Helical" evidence="1">
    <location>
        <begin position="132"/>
        <end position="151"/>
    </location>
</feature>
<accession>A0A427KFJ8</accession>
<reference evidence="2 3" key="1">
    <citation type="submission" date="2018-10" db="EMBL/GenBank/DDBJ databases">
        <title>Transmission dynamics of multidrug resistant bacteria on intensive care unit surfaces.</title>
        <authorList>
            <person name="D'Souza A.W."/>
            <person name="Potter R.F."/>
            <person name="Wallace M."/>
            <person name="Shupe A."/>
            <person name="Patel S."/>
            <person name="Sun S."/>
            <person name="Gul D."/>
            <person name="Kwon J.H."/>
            <person name="Andleeb S."/>
            <person name="Burnham C.-A.D."/>
            <person name="Dantas G."/>
        </authorList>
    </citation>
    <scope>NUCLEOTIDE SEQUENCE [LARGE SCALE GENOMIC DNA]</scope>
    <source>
        <strain evidence="2 3">EC_073</strain>
    </source>
</reference>
<name>A0A427KFJ8_ENTCL</name>
<evidence type="ECO:0000256" key="1">
    <source>
        <dbReference type="SAM" id="Phobius"/>
    </source>
</evidence>
<evidence type="ECO:0000313" key="2">
    <source>
        <dbReference type="EMBL" id="RSB26237.1"/>
    </source>
</evidence>
<feature type="transmembrane region" description="Helical" evidence="1">
    <location>
        <begin position="69"/>
        <end position="88"/>
    </location>
</feature>
<sequence length="174" mass="19758">MLTQQIIREEIEELKKIISNDELEIPSFWECAKPGLLIWLWLFICPLVTFNVNGSLLNDTLISVGFSSFLGFILFFWVLNASGFALSIPQSFRKRSKVILMLRRKIKSYVAGYMVVVLILSFAAAFSRMGPLSYGFPLILTTVFFAVIFNADISRYKLSALSEVIKSVAERNKV</sequence>
<evidence type="ECO:0008006" key="4">
    <source>
        <dbReference type="Google" id="ProtNLM"/>
    </source>
</evidence>
<dbReference type="RefSeq" id="WP_125366555.1">
    <property type="nucleotide sequence ID" value="NZ_JBEESQ010000059.1"/>
</dbReference>
<gene>
    <name evidence="2" type="ORF">EGK68_23145</name>
</gene>
<keyword evidence="1" id="KW-0472">Membrane</keyword>
<keyword evidence="1" id="KW-1133">Transmembrane helix</keyword>
<dbReference type="EMBL" id="RHWT01000047">
    <property type="protein sequence ID" value="RSB26237.1"/>
    <property type="molecule type" value="Genomic_DNA"/>
</dbReference>
<keyword evidence="1" id="KW-0812">Transmembrane</keyword>
<comment type="caution">
    <text evidence="2">The sequence shown here is derived from an EMBL/GenBank/DDBJ whole genome shotgun (WGS) entry which is preliminary data.</text>
</comment>